<evidence type="ECO:0000256" key="3">
    <source>
        <dbReference type="HAMAP-Rule" id="MF_01348"/>
    </source>
</evidence>
<feature type="chain" id="PRO_5018344646" description="Photosystem II assembly protein Ycf48" evidence="3">
    <location>
        <begin position="28"/>
        <end position="335"/>
    </location>
</feature>
<geneLocation type="plastid" evidence="5"/>
<protein>
    <recommendedName>
        <fullName evidence="3">Photosystem II assembly protein Ycf48</fullName>
    </recommendedName>
</protein>
<feature type="signal peptide" evidence="3">
    <location>
        <begin position="1"/>
        <end position="27"/>
    </location>
</feature>
<comment type="subcellular location">
    <subcellularLocation>
        <location evidence="3">Cellular thylakoid lumen</location>
    </subcellularLocation>
    <text evidence="3">Associated with a PSII precusor complex on the lumenal side of the thylakoid membrane.</text>
</comment>
<keyword evidence="2 3" id="KW-0604">Photosystem II</keyword>
<evidence type="ECO:0000256" key="2">
    <source>
        <dbReference type="ARBA" id="ARBA00023276"/>
    </source>
</evidence>
<dbReference type="GO" id="GO:0031977">
    <property type="term" value="C:thylakoid lumen"/>
    <property type="evidence" value="ECO:0007669"/>
    <property type="project" value="UniProtKB-UniRule"/>
</dbReference>
<dbReference type="InterPro" id="IPR016705">
    <property type="entry name" value="Ycf48/Hcf136"/>
</dbReference>
<feature type="domain" description="Photosynthesis system II assembly factor Ycf48/Hcf136-like" evidence="4">
    <location>
        <begin position="28"/>
        <end position="332"/>
    </location>
</feature>
<organism evidence="5">
    <name type="scientific">Glaucocystis sp. BBH</name>
    <dbReference type="NCBI Taxonomy" id="2023628"/>
    <lineage>
        <taxon>Eukaryota</taxon>
        <taxon>Glaucocystophyceae</taxon>
        <taxon>Glaucocystales</taxon>
        <taxon>Glaucocystaceae</taxon>
        <taxon>Glaucocystis</taxon>
    </lineage>
</organism>
<dbReference type="PANTHER" id="PTHR47199">
    <property type="entry name" value="PHOTOSYSTEM II STABILITY/ASSEMBLY FACTOR HCF136, CHLOROPLASTIC"/>
    <property type="match status" value="1"/>
</dbReference>
<dbReference type="InterPro" id="IPR028203">
    <property type="entry name" value="PSII_CF48-like_dom"/>
</dbReference>
<accession>A0A3G1IUW2</accession>
<keyword evidence="3" id="KW-0793">Thylakoid</keyword>
<dbReference type="NCBIfam" id="NF010237">
    <property type="entry name" value="PRK13684.1"/>
    <property type="match status" value="1"/>
</dbReference>
<dbReference type="GO" id="GO:0009523">
    <property type="term" value="C:photosystem II"/>
    <property type="evidence" value="ECO:0007669"/>
    <property type="project" value="UniProtKB-KW"/>
</dbReference>
<keyword evidence="1 3" id="KW-0602">Photosynthesis</keyword>
<comment type="domain">
    <text evidence="3">A 7-bladed beta-propeller torus, about 55 by 55 Angstroms, with a depth of about 25 Angstroms and a central pore.</text>
</comment>
<name>A0A3G1IUW2_9EUKA</name>
<dbReference type="HAMAP" id="MF_01348">
    <property type="entry name" value="Ycf48"/>
    <property type="match status" value="1"/>
</dbReference>
<dbReference type="AlphaFoldDB" id="A0A3G1IUW2"/>
<sequence precursor="true">MIKVWRPILFILVILLISNINIKSITCLESNTWRLIPLETNEILLDVGFVPDQPGRGWLLGTHSTLYETTDFGKTWELRNLNLDDDKYRLNSISFSGKDGWIIGKPSILLHTIDGGSSWSRIALNNKLPGDPILITALGSDKAEMVTDVGAIYDTTNGGQSWKAKVKEPLGVIRNINRSENGSYVAVSAKGNFYSIWTPDAENWKSYPRQSPRRIQNMGFTKDNKLWLLARGGQLWFSSTSSSNSDFDSWEKPSVPEGKVGFSLGLLNLAYRTSDEVWVAGGSGSLLSSKDGGHFWIKESSSENIPSNFYKIIFVNPQLGFVLGNQGTLLRYESL</sequence>
<reference evidence="5" key="1">
    <citation type="submission" date="2017-05" db="EMBL/GenBank/DDBJ databases">
        <title>Plastid comparative genomics reveals ancient divergence between Glaucophyte genera.</title>
        <authorList>
            <person name="Figueroa-Martinez F.J."/>
            <person name="Jackson C."/>
            <person name="Reyes-Prieto A."/>
        </authorList>
    </citation>
    <scope>NUCLEOTIDE SEQUENCE</scope>
    <source>
        <strain evidence="5">BBH</strain>
    </source>
</reference>
<keyword evidence="5" id="KW-0934">Plastid</keyword>
<keyword evidence="3" id="KW-0732">Signal</keyword>
<gene>
    <name evidence="3 5" type="primary">ycf48</name>
</gene>
<comment type="similarity">
    <text evidence="3">Belongs to the Ycf48 family.</text>
</comment>
<evidence type="ECO:0000313" key="5">
    <source>
        <dbReference type="EMBL" id="ASQ39823.1"/>
    </source>
</evidence>
<dbReference type="SUPFAM" id="SSF110296">
    <property type="entry name" value="Oligoxyloglucan reducing end-specific cellobiohydrolase"/>
    <property type="match status" value="1"/>
</dbReference>
<evidence type="ECO:0000259" key="4">
    <source>
        <dbReference type="Pfam" id="PF14870"/>
    </source>
</evidence>
<dbReference type="Pfam" id="PF14870">
    <property type="entry name" value="PSII_BNR"/>
    <property type="match status" value="1"/>
</dbReference>
<evidence type="ECO:0000256" key="1">
    <source>
        <dbReference type="ARBA" id="ARBA00022531"/>
    </source>
</evidence>
<proteinExistence type="inferred from homology"/>
<dbReference type="EMBL" id="MF167424">
    <property type="protein sequence ID" value="ASQ39823.1"/>
    <property type="molecule type" value="Genomic_DNA"/>
</dbReference>
<dbReference type="InterPro" id="IPR015943">
    <property type="entry name" value="WD40/YVTN_repeat-like_dom_sf"/>
</dbReference>
<dbReference type="PIRSF" id="PIRSF017875">
    <property type="entry name" value="PSII_HCF136"/>
    <property type="match status" value="1"/>
</dbReference>
<dbReference type="Gene3D" id="2.130.10.10">
    <property type="entry name" value="YVTN repeat-like/Quinoprotein amine dehydrogenase"/>
    <property type="match status" value="1"/>
</dbReference>
<dbReference type="GO" id="GO:0015979">
    <property type="term" value="P:photosynthesis"/>
    <property type="evidence" value="ECO:0007669"/>
    <property type="project" value="UniProtKB-KW"/>
</dbReference>
<dbReference type="PANTHER" id="PTHR47199:SF2">
    <property type="entry name" value="PHOTOSYSTEM II STABILITY_ASSEMBLY FACTOR HCF136, CHLOROPLASTIC"/>
    <property type="match status" value="1"/>
</dbReference>